<feature type="compositionally biased region" description="Polar residues" evidence="1">
    <location>
        <begin position="73"/>
        <end position="89"/>
    </location>
</feature>
<comment type="caution">
    <text evidence="2">The sequence shown here is derived from an EMBL/GenBank/DDBJ whole genome shotgun (WGS) entry which is preliminary data.</text>
</comment>
<proteinExistence type="predicted"/>
<dbReference type="SUPFAM" id="SSF52266">
    <property type="entry name" value="SGNH hydrolase"/>
    <property type="match status" value="1"/>
</dbReference>
<evidence type="ECO:0000313" key="2">
    <source>
        <dbReference type="EMBL" id="KAK3277773.1"/>
    </source>
</evidence>
<dbReference type="Proteomes" id="UP001190700">
    <property type="component" value="Unassembled WGS sequence"/>
</dbReference>
<dbReference type="EMBL" id="LGRX02005931">
    <property type="protein sequence ID" value="KAK3277773.1"/>
    <property type="molecule type" value="Genomic_DNA"/>
</dbReference>
<feature type="compositionally biased region" description="Basic and acidic residues" evidence="1">
    <location>
        <begin position="122"/>
        <end position="131"/>
    </location>
</feature>
<evidence type="ECO:0000313" key="3">
    <source>
        <dbReference type="Proteomes" id="UP001190700"/>
    </source>
</evidence>
<accession>A0AAE0LA81</accession>
<gene>
    <name evidence="2" type="ORF">CYMTET_14242</name>
</gene>
<organism evidence="2 3">
    <name type="scientific">Cymbomonas tetramitiformis</name>
    <dbReference type="NCBI Taxonomy" id="36881"/>
    <lineage>
        <taxon>Eukaryota</taxon>
        <taxon>Viridiplantae</taxon>
        <taxon>Chlorophyta</taxon>
        <taxon>Pyramimonadophyceae</taxon>
        <taxon>Pyramimonadales</taxon>
        <taxon>Pyramimonadaceae</taxon>
        <taxon>Cymbomonas</taxon>
    </lineage>
</organism>
<name>A0AAE0LA81_9CHLO</name>
<feature type="region of interest" description="Disordered" evidence="1">
    <location>
        <begin position="69"/>
        <end position="173"/>
    </location>
</feature>
<dbReference type="AlphaFoldDB" id="A0AAE0LA81"/>
<reference evidence="2 3" key="1">
    <citation type="journal article" date="2015" name="Genome Biol. Evol.">
        <title>Comparative Genomics of a Bacterivorous Green Alga Reveals Evolutionary Causalities and Consequences of Phago-Mixotrophic Mode of Nutrition.</title>
        <authorList>
            <person name="Burns J.A."/>
            <person name="Paasch A."/>
            <person name="Narechania A."/>
            <person name="Kim E."/>
        </authorList>
    </citation>
    <scope>NUCLEOTIDE SEQUENCE [LARGE SCALE GENOMIC DNA]</scope>
    <source>
        <strain evidence="2 3">PLY_AMNH</strain>
    </source>
</reference>
<evidence type="ECO:0000256" key="1">
    <source>
        <dbReference type="SAM" id="MobiDB-lite"/>
    </source>
</evidence>
<protein>
    <submittedName>
        <fullName evidence="2">Uncharacterized protein</fullName>
    </submittedName>
</protein>
<sequence length="596" mass="65994">MTICRYSSAEDKVGSLCVGHVWEEDNKYCELPRDPQAPYMRPWPAGGAVCIGSPNVLCSAPFDPPFAPPLLSKSSGPNTSPLASNNATPAASVPDTKDLTDSAVADTRPPAGGDVTAPTATEHSDPRRESAPEAATPLASASEPLQEPSITGVPAEPAALDPSSGSLLSDAPNQGAVDVSLETSSGTTVVTPSSTSEPQACSAEDALKYSTSAENCAFNFRVNCSATKVALQDGNEEGKKIWRDNGAVEFCDTDLAHQFARQQGCIFVEDGEFQFRSECESMALPKFSCAGGKPCTYTGEWKSWDIWRPAEPSYHVFSKSEAFRLVAKRRVAFLGDSLCRQTFNHFVQFLRGNSQYADVPQMDHLFYKITSATAKNEGGGVSNFIDSFIMRSKSRHHFEVPMTKTEDAYFEFMFLFVHHWKDIPDYFNASNTATDMQLLKQFDPDVVVLHTGAWVVAKEGCPDACPVEQQRSFEIIKEYYTVHQNTTMFYLLGAPDQRKDQSNIMEMNEFSRAFCESNSKWAKYIDFYGMTHQSPGYVWSKNLEDDLHFGCGFVDSFHWHIAKGWRKSLGKLGCEDVVNHNIMQVLLNHWSQVFND</sequence>
<keyword evidence="3" id="KW-1185">Reference proteome</keyword>